<dbReference type="PRINTS" id="PR00162">
    <property type="entry name" value="RIESKE"/>
</dbReference>
<dbReference type="InterPro" id="IPR037008">
    <property type="entry name" value="bc1_Rieske_TM_sf"/>
</dbReference>
<dbReference type="InterPro" id="IPR036922">
    <property type="entry name" value="Rieske_2Fe-2S_sf"/>
</dbReference>
<dbReference type="PANTHER" id="PTHR10134">
    <property type="entry name" value="CYTOCHROME B-C1 COMPLEX SUBUNIT RIESKE, MITOCHONDRIAL"/>
    <property type="match status" value="1"/>
</dbReference>
<dbReference type="InterPro" id="IPR017941">
    <property type="entry name" value="Rieske_2Fe-2S"/>
</dbReference>
<organism evidence="14 15">
    <name type="scientific">Dinoponera quadriceps</name>
    <name type="common">South American ant</name>
    <dbReference type="NCBI Taxonomy" id="609295"/>
    <lineage>
        <taxon>Eukaryota</taxon>
        <taxon>Metazoa</taxon>
        <taxon>Ecdysozoa</taxon>
        <taxon>Arthropoda</taxon>
        <taxon>Hexapoda</taxon>
        <taxon>Insecta</taxon>
        <taxon>Pterygota</taxon>
        <taxon>Neoptera</taxon>
        <taxon>Endopterygota</taxon>
        <taxon>Hymenoptera</taxon>
        <taxon>Apocrita</taxon>
        <taxon>Aculeata</taxon>
        <taxon>Formicoidea</taxon>
        <taxon>Formicidae</taxon>
        <taxon>Ponerinae</taxon>
        <taxon>Ponerini</taxon>
        <taxon>Dinoponera</taxon>
    </lineage>
</organism>
<keyword evidence="10" id="KW-1015">Disulfide bond</keyword>
<comment type="catalytic activity">
    <reaction evidence="11">
        <text>a quinol + 2 Fe(III)-[cytochrome c](out) = a quinone + 2 Fe(II)-[cytochrome c](out) + 2 H(+)(out)</text>
        <dbReference type="Rhea" id="RHEA:11484"/>
        <dbReference type="Rhea" id="RHEA-COMP:10350"/>
        <dbReference type="Rhea" id="RHEA-COMP:14399"/>
        <dbReference type="ChEBI" id="CHEBI:15378"/>
        <dbReference type="ChEBI" id="CHEBI:24646"/>
        <dbReference type="ChEBI" id="CHEBI:29033"/>
        <dbReference type="ChEBI" id="CHEBI:29034"/>
        <dbReference type="ChEBI" id="CHEBI:132124"/>
        <dbReference type="EC" id="7.1.1.8"/>
    </reaction>
</comment>
<keyword evidence="8" id="KW-0411">Iron-sulfur</keyword>
<dbReference type="CTD" id="44390"/>
<evidence type="ECO:0000256" key="3">
    <source>
        <dbReference type="ARBA" id="ARBA00022692"/>
    </source>
</evidence>
<keyword evidence="9" id="KW-0472">Membrane</keyword>
<evidence type="ECO:0000259" key="13">
    <source>
        <dbReference type="PROSITE" id="PS51296"/>
    </source>
</evidence>
<evidence type="ECO:0000256" key="2">
    <source>
        <dbReference type="ARBA" id="ARBA00010651"/>
    </source>
</evidence>
<gene>
    <name evidence="15" type="primary">LOC106750734</name>
</gene>
<dbReference type="SUPFAM" id="SSF81502">
    <property type="entry name" value="ISP transmembrane anchor"/>
    <property type="match status" value="1"/>
</dbReference>
<evidence type="ECO:0000313" key="14">
    <source>
        <dbReference type="Proteomes" id="UP000515204"/>
    </source>
</evidence>
<dbReference type="GO" id="GO:0005743">
    <property type="term" value="C:mitochondrial inner membrane"/>
    <property type="evidence" value="ECO:0007669"/>
    <property type="project" value="UniProtKB-SubCell"/>
</dbReference>
<dbReference type="KEGG" id="dqu:106750734"/>
<dbReference type="Proteomes" id="UP000515204">
    <property type="component" value="Unplaced"/>
</dbReference>
<proteinExistence type="inferred from homology"/>
<keyword evidence="6" id="KW-1133">Transmembrane helix</keyword>
<dbReference type="EC" id="7.1.1.8" evidence="11"/>
<feature type="domain" description="Rieske" evidence="13">
    <location>
        <begin position="181"/>
        <end position="273"/>
    </location>
</feature>
<dbReference type="NCBIfam" id="TIGR01416">
    <property type="entry name" value="Rieske_proteo"/>
    <property type="match status" value="1"/>
</dbReference>
<dbReference type="SUPFAM" id="SSF50022">
    <property type="entry name" value="ISP domain"/>
    <property type="match status" value="1"/>
</dbReference>
<dbReference type="GeneID" id="106750734"/>
<evidence type="ECO:0000256" key="4">
    <source>
        <dbReference type="ARBA" id="ARBA00022714"/>
    </source>
</evidence>
<dbReference type="Gene3D" id="2.102.10.10">
    <property type="entry name" value="Rieske [2Fe-2S] iron-sulphur domain"/>
    <property type="match status" value="1"/>
</dbReference>
<keyword evidence="12" id="KW-0496">Mitochondrion</keyword>
<dbReference type="AlphaFoldDB" id="A0A6P3Y9U4"/>
<reference evidence="15" key="1">
    <citation type="submission" date="2025-08" db="UniProtKB">
        <authorList>
            <consortium name="RefSeq"/>
        </authorList>
    </citation>
    <scope>IDENTIFICATION</scope>
</reference>
<keyword evidence="14" id="KW-1185">Reference proteome</keyword>
<evidence type="ECO:0000256" key="6">
    <source>
        <dbReference type="ARBA" id="ARBA00022989"/>
    </source>
</evidence>
<dbReference type="OrthoDB" id="1637982at2759"/>
<name>A0A6P3Y9U4_DINQU</name>
<comment type="miscellaneous">
    <text evidence="11">The Rieske protein is a high potential 2Fe-2S protein.</text>
</comment>
<dbReference type="GO" id="GO:0051537">
    <property type="term" value="F:2 iron, 2 sulfur cluster binding"/>
    <property type="evidence" value="ECO:0007669"/>
    <property type="project" value="UniProtKB-KW"/>
</dbReference>
<dbReference type="PROSITE" id="PS51296">
    <property type="entry name" value="RIESKE"/>
    <property type="match status" value="1"/>
</dbReference>
<comment type="similarity">
    <text evidence="2">Belongs to the Rieske iron-sulfur protein family.</text>
</comment>
<keyword evidence="4" id="KW-0001">2Fe-2S</keyword>
<keyword evidence="12" id="KW-0679">Respiratory chain</keyword>
<evidence type="ECO:0000256" key="7">
    <source>
        <dbReference type="ARBA" id="ARBA00023004"/>
    </source>
</evidence>
<keyword evidence="11" id="KW-0813">Transport</keyword>
<evidence type="ECO:0000256" key="8">
    <source>
        <dbReference type="ARBA" id="ARBA00023014"/>
    </source>
</evidence>
<dbReference type="GO" id="GO:0046872">
    <property type="term" value="F:metal ion binding"/>
    <property type="evidence" value="ECO:0007669"/>
    <property type="project" value="UniProtKB-KW"/>
</dbReference>
<keyword evidence="11" id="KW-0249">Electron transport</keyword>
<dbReference type="Gene3D" id="1.20.5.270">
    <property type="entry name" value="Ubiquinol cytochrome reductase, transmembrane domain"/>
    <property type="match status" value="1"/>
</dbReference>
<dbReference type="Pfam" id="PF09165">
    <property type="entry name" value="Ubiq-Cytc-red_N"/>
    <property type="match status" value="1"/>
</dbReference>
<dbReference type="InterPro" id="IPR014349">
    <property type="entry name" value="Rieske_Fe-S_prot"/>
</dbReference>
<evidence type="ECO:0000313" key="15">
    <source>
        <dbReference type="RefSeq" id="XP_014486749.1"/>
    </source>
</evidence>
<dbReference type="InterPro" id="IPR004192">
    <property type="entry name" value="Rieske_TM"/>
</dbReference>
<dbReference type="InterPro" id="IPR006317">
    <property type="entry name" value="Ubiquinol_cyt_c_Rdtase_Fe-S-su"/>
</dbReference>
<dbReference type="Pfam" id="PF00355">
    <property type="entry name" value="Rieske"/>
    <property type="match status" value="1"/>
</dbReference>
<evidence type="ECO:0000256" key="9">
    <source>
        <dbReference type="ARBA" id="ARBA00023136"/>
    </source>
</evidence>
<comment type="cofactor">
    <cofactor evidence="11">
        <name>[2Fe-2S] cluster</name>
        <dbReference type="ChEBI" id="CHEBI:190135"/>
    </cofactor>
    <text evidence="11">Binds 1 [2Fe-2S] cluster per subunit.</text>
</comment>
<dbReference type="RefSeq" id="XP_014486749.1">
    <property type="nucleotide sequence ID" value="XM_014631263.1"/>
</dbReference>
<dbReference type="InterPro" id="IPR015248">
    <property type="entry name" value="UQCRFS1_N"/>
</dbReference>
<evidence type="ECO:0000256" key="10">
    <source>
        <dbReference type="ARBA" id="ARBA00023157"/>
    </source>
</evidence>
<dbReference type="GO" id="GO:0008121">
    <property type="term" value="F:quinol-cytochrome-c reductase activity"/>
    <property type="evidence" value="ECO:0007669"/>
    <property type="project" value="UniProtKB-EC"/>
</dbReference>
<protein>
    <recommendedName>
        <fullName evidence="11">Cytochrome b-c1 complex subunit Rieske, mitochondrial</fullName>
        <ecNumber evidence="11">7.1.1.8</ecNumber>
    </recommendedName>
</protein>
<dbReference type="Pfam" id="PF02921">
    <property type="entry name" value="UCR_TM"/>
    <property type="match status" value="1"/>
</dbReference>
<dbReference type="FunFam" id="2.102.10.10:FF:000001">
    <property type="entry name" value="Cytochrome b-c1 complex subunit Rieske, mitochondrial"/>
    <property type="match status" value="1"/>
</dbReference>
<evidence type="ECO:0000256" key="5">
    <source>
        <dbReference type="ARBA" id="ARBA00022723"/>
    </source>
</evidence>
<dbReference type="InterPro" id="IPR005805">
    <property type="entry name" value="Rieske_Fe-S_prot_C"/>
</dbReference>
<sequence>MNVIAKSTTISPFLRVTATVVSNGSLPVAATGKVQKPKVPVPPTVIRILSQSLYQDLLTGPTRISSGVAVSTQVHQRRFAHTDIQFPDLTEYRKDVIKDSNVKSSETAASRKSFTYLISAGGCVATAYAAKVLILDIVGVMSATADVLASSKIEVKLDSIPEGKSAVFKWRGKPIFVRHRGATEIETEAKVDVASLRDPEEDSVRVKDPKWLVVLGVCTHLGCVPIANSGDFGGYYCPCHGSHYDASGRIRKGPAPLNLEVPPYEITAGNILVVG</sequence>
<evidence type="ECO:0000256" key="1">
    <source>
        <dbReference type="ARBA" id="ARBA00004167"/>
    </source>
</evidence>
<evidence type="ECO:0000256" key="12">
    <source>
        <dbReference type="RuleBase" id="RU004495"/>
    </source>
</evidence>
<keyword evidence="3" id="KW-0812">Transmembrane</keyword>
<accession>A0A6P3Y9U4</accession>
<comment type="subcellular location">
    <subcellularLocation>
        <location evidence="1">Membrane</location>
        <topology evidence="1">Single-pass membrane protein</topology>
    </subcellularLocation>
    <subcellularLocation>
        <location evidence="12">Mitochondrion inner membrane</location>
    </subcellularLocation>
</comment>
<evidence type="ECO:0000256" key="11">
    <source>
        <dbReference type="RuleBase" id="RU004494"/>
    </source>
</evidence>
<keyword evidence="5" id="KW-0479">Metal-binding</keyword>
<keyword evidence="7" id="KW-0408">Iron</keyword>
<dbReference type="CDD" id="cd03470">
    <property type="entry name" value="Rieske_cytochrome_bc1"/>
    <property type="match status" value="1"/>
</dbReference>